<accession>A0A133N4M4</accession>
<dbReference type="InterPro" id="IPR043519">
    <property type="entry name" value="NT_sf"/>
</dbReference>
<dbReference type="Pfam" id="PF18576">
    <property type="entry name" value="HTH_52"/>
    <property type="match status" value="1"/>
</dbReference>
<dbReference type="GO" id="GO:0016740">
    <property type="term" value="F:transferase activity"/>
    <property type="evidence" value="ECO:0007669"/>
    <property type="project" value="UniProtKB-KW"/>
</dbReference>
<feature type="domain" description="YgxA-like helix-turn-helix" evidence="1">
    <location>
        <begin position="240"/>
        <end position="283"/>
    </location>
</feature>
<evidence type="ECO:0000259" key="1">
    <source>
        <dbReference type="Pfam" id="PF18576"/>
    </source>
</evidence>
<dbReference type="Proteomes" id="UP000070646">
    <property type="component" value="Unassembled WGS sequence"/>
</dbReference>
<name>A0A133N4M4_CLOPF</name>
<dbReference type="InterPro" id="IPR041143">
    <property type="entry name" value="YgxA_HTH"/>
</dbReference>
<dbReference type="Gene3D" id="3.30.460.10">
    <property type="entry name" value="Beta Polymerase, domain 2"/>
    <property type="match status" value="1"/>
</dbReference>
<dbReference type="PATRIC" id="fig|1502.174.peg.1866"/>
<reference evidence="3 4" key="1">
    <citation type="submission" date="2016-01" db="EMBL/GenBank/DDBJ databases">
        <authorList>
            <person name="Oliw E.H."/>
        </authorList>
    </citation>
    <scope>NUCLEOTIDE SEQUENCE [LARGE SCALE GENOMIC DNA]</scope>
    <source>
        <strain evidence="3 4">MJR7757A</strain>
    </source>
</reference>
<dbReference type="Pfam" id="PF18765">
    <property type="entry name" value="Polbeta"/>
    <property type="match status" value="1"/>
</dbReference>
<dbReference type="SUPFAM" id="SSF81301">
    <property type="entry name" value="Nucleotidyltransferase"/>
    <property type="match status" value="1"/>
</dbReference>
<keyword evidence="3" id="KW-0808">Transferase</keyword>
<sequence>MGVIKEEKNLSEIILKYQNSFKSVINDLQKNEDVIGVTAFGSIINGDIWEGSDIDLFVIVNGEFKGIKDVYGEELGVSLHLKIVSKKFLVNFCQEEITGSTIHRKFISSKLIFCKDQEISDKFTSIKYYTDAHSEKWNLVYLSELLQDMNLYKKCIHNEHFYAAFEALMYSVDSFSRLYLNFNGYLITKSSTGMLMKLDENFEKMVNGIFKAADKQALEYVHFYIESFLERNIRGIIRALVDFMKKQKDYLSSEEIKKSEEFQGFNIDFEELLGYLYKKNIVKKSGREKFSPCGQKLITEKVYLIKDNV</sequence>
<evidence type="ECO:0000313" key="3">
    <source>
        <dbReference type="EMBL" id="KXA11228.1"/>
    </source>
</evidence>
<comment type="caution">
    <text evidence="3">The sequence shown here is derived from an EMBL/GenBank/DDBJ whole genome shotgun (WGS) entry which is preliminary data.</text>
</comment>
<organism evidence="3 4">
    <name type="scientific">Clostridium perfringens</name>
    <dbReference type="NCBI Taxonomy" id="1502"/>
    <lineage>
        <taxon>Bacteria</taxon>
        <taxon>Bacillati</taxon>
        <taxon>Bacillota</taxon>
        <taxon>Clostridia</taxon>
        <taxon>Eubacteriales</taxon>
        <taxon>Clostridiaceae</taxon>
        <taxon>Clostridium</taxon>
    </lineage>
</organism>
<proteinExistence type="predicted"/>
<dbReference type="InterPro" id="IPR041633">
    <property type="entry name" value="Polbeta"/>
</dbReference>
<dbReference type="AlphaFoldDB" id="A0A133N4M4"/>
<protein>
    <submittedName>
        <fullName evidence="3">Nucleotidyltransferase domain protein</fullName>
    </submittedName>
</protein>
<evidence type="ECO:0000313" key="4">
    <source>
        <dbReference type="Proteomes" id="UP000070646"/>
    </source>
</evidence>
<evidence type="ECO:0000259" key="2">
    <source>
        <dbReference type="Pfam" id="PF18765"/>
    </source>
</evidence>
<dbReference type="EMBL" id="LRPU01000088">
    <property type="protein sequence ID" value="KXA11228.1"/>
    <property type="molecule type" value="Genomic_DNA"/>
</dbReference>
<feature type="domain" description="Polymerase beta nucleotidyltransferase" evidence="2">
    <location>
        <begin position="24"/>
        <end position="118"/>
    </location>
</feature>
<gene>
    <name evidence="3" type="ORF">HMPREF3222_01852</name>
</gene>
<dbReference type="CDD" id="cd05403">
    <property type="entry name" value="NT_KNTase_like"/>
    <property type="match status" value="1"/>
</dbReference>